<name>A0A369AWR5_9ENTE</name>
<dbReference type="EMBL" id="NGJX01000005">
    <property type="protein sequence ID" value="RSU02319.1"/>
    <property type="molecule type" value="Genomic_DNA"/>
</dbReference>
<organism evidence="2 3">
    <name type="scientific">Vagococcus fluvialis</name>
    <dbReference type="NCBI Taxonomy" id="2738"/>
    <lineage>
        <taxon>Bacteria</taxon>
        <taxon>Bacillati</taxon>
        <taxon>Bacillota</taxon>
        <taxon>Bacilli</taxon>
        <taxon>Lactobacillales</taxon>
        <taxon>Enterococcaceae</taxon>
        <taxon>Vagococcus</taxon>
    </lineage>
</organism>
<dbReference type="OrthoDB" id="2326589at2"/>
<dbReference type="Proteomes" id="UP000288197">
    <property type="component" value="Unassembled WGS sequence"/>
</dbReference>
<keyword evidence="3" id="KW-1185">Reference proteome</keyword>
<protein>
    <submittedName>
        <fullName evidence="2">DUF2187 domain-containing protein</fullName>
    </submittedName>
</protein>
<proteinExistence type="predicted"/>
<dbReference type="Proteomes" id="UP000521358">
    <property type="component" value="Unassembled WGS sequence"/>
</dbReference>
<dbReference type="GeneID" id="63146392"/>
<dbReference type="EMBL" id="JAAVMB010000001">
    <property type="protein sequence ID" value="NKC66812.1"/>
    <property type="molecule type" value="Genomic_DNA"/>
</dbReference>
<dbReference type="RefSeq" id="WP_086341269.1">
    <property type="nucleotide sequence ID" value="NZ_CP081459.1"/>
</dbReference>
<evidence type="ECO:0000313" key="3">
    <source>
        <dbReference type="Proteomes" id="UP000288197"/>
    </source>
</evidence>
<sequence length="56" mass="6342">MELNSTVTFDWEGTQFEGTIEKEYENSVLISVINPSMEIKDKYLGRLVVSKKSVSA</sequence>
<evidence type="ECO:0000313" key="4">
    <source>
        <dbReference type="Proteomes" id="UP000521358"/>
    </source>
</evidence>
<evidence type="ECO:0000313" key="1">
    <source>
        <dbReference type="EMBL" id="NKC66812.1"/>
    </source>
</evidence>
<reference evidence="1 4" key="2">
    <citation type="submission" date="2020-03" db="EMBL/GenBank/DDBJ databases">
        <title>Bacterial samples isolated from urine from healthy bovine heifers (Gyr breed).</title>
        <authorList>
            <person name="Giannattasio-Ferraz S."/>
            <person name="Maskeri L."/>
            <person name="Penido A."/>
            <person name="Barbosa-Stancioli E.F."/>
            <person name="Putonti C."/>
        </authorList>
    </citation>
    <scope>NUCLEOTIDE SEQUENCE [LARGE SCALE GENOMIC DNA]</scope>
    <source>
        <strain evidence="1 4">UFMG-H7</strain>
    </source>
</reference>
<gene>
    <name evidence="2" type="ORF">CBF32_06965</name>
    <name evidence="1" type="ORF">HED35_01800</name>
</gene>
<evidence type="ECO:0000313" key="2">
    <source>
        <dbReference type="EMBL" id="RSU02319.1"/>
    </source>
</evidence>
<comment type="caution">
    <text evidence="2">The sequence shown here is derived from an EMBL/GenBank/DDBJ whole genome shotgun (WGS) entry which is preliminary data.</text>
</comment>
<accession>A0A369AWR5</accession>
<reference evidence="2 3" key="1">
    <citation type="submission" date="2017-05" db="EMBL/GenBank/DDBJ databases">
        <title>Vagococcus spp. assemblies.</title>
        <authorList>
            <person name="Gulvik C.A."/>
        </authorList>
    </citation>
    <scope>NUCLEOTIDE SEQUENCE [LARGE SCALE GENOMIC DNA]</scope>
    <source>
        <strain evidence="2 3">NCFB 2497</strain>
    </source>
</reference>
<dbReference type="AlphaFoldDB" id="A0A369AWR5"/>